<keyword evidence="7" id="KW-1185">Reference proteome</keyword>
<name>A0ABM4CJ98_HYDVU</name>
<evidence type="ECO:0000256" key="2">
    <source>
        <dbReference type="ARBA" id="ARBA00022692"/>
    </source>
</evidence>
<evidence type="ECO:0000256" key="1">
    <source>
        <dbReference type="ARBA" id="ARBA00004141"/>
    </source>
</evidence>
<dbReference type="GeneID" id="100201216"/>
<dbReference type="Proteomes" id="UP001652625">
    <property type="component" value="Chromosome 09"/>
</dbReference>
<feature type="transmembrane region" description="Helical" evidence="5">
    <location>
        <begin position="254"/>
        <end position="272"/>
    </location>
</feature>
<feature type="transmembrane region" description="Helical" evidence="5">
    <location>
        <begin position="308"/>
        <end position="331"/>
    </location>
</feature>
<keyword evidence="3 5" id="KW-1133">Transmembrane helix</keyword>
<comment type="subcellular location">
    <subcellularLocation>
        <location evidence="1">Membrane</location>
        <topology evidence="1">Multi-pass membrane protein</topology>
    </subcellularLocation>
</comment>
<dbReference type="PANTHER" id="PTHR24064">
    <property type="entry name" value="SOLUTE CARRIER FAMILY 22 MEMBER"/>
    <property type="match status" value="1"/>
</dbReference>
<dbReference type="Pfam" id="PF00083">
    <property type="entry name" value="Sugar_tr"/>
    <property type="match status" value="1"/>
</dbReference>
<keyword evidence="2 5" id="KW-0812">Transmembrane</keyword>
<feature type="domain" description="Major facilitator superfamily (MFS) profile" evidence="6">
    <location>
        <begin position="1"/>
        <end position="396"/>
    </location>
</feature>
<feature type="transmembrane region" description="Helical" evidence="5">
    <location>
        <begin position="112"/>
        <end position="135"/>
    </location>
</feature>
<feature type="transmembrane region" description="Helical" evidence="5">
    <location>
        <begin position="141"/>
        <end position="159"/>
    </location>
</feature>
<dbReference type="InterPro" id="IPR005829">
    <property type="entry name" value="Sugar_transporter_CS"/>
</dbReference>
<evidence type="ECO:0000256" key="3">
    <source>
        <dbReference type="ARBA" id="ARBA00022989"/>
    </source>
</evidence>
<keyword evidence="4 5" id="KW-0472">Membrane</keyword>
<organism evidence="7 8">
    <name type="scientific">Hydra vulgaris</name>
    <name type="common">Hydra</name>
    <name type="synonym">Hydra attenuata</name>
    <dbReference type="NCBI Taxonomy" id="6087"/>
    <lineage>
        <taxon>Eukaryota</taxon>
        <taxon>Metazoa</taxon>
        <taxon>Cnidaria</taxon>
        <taxon>Hydrozoa</taxon>
        <taxon>Hydroidolina</taxon>
        <taxon>Anthoathecata</taxon>
        <taxon>Aplanulata</taxon>
        <taxon>Hydridae</taxon>
        <taxon>Hydra</taxon>
    </lineage>
</organism>
<sequence length="442" mass="49834">MKANFDLDHAQLSQFDLICKRDSYAYLANSALFLGEIIGTILIGWLSDRYGRKKVLIPAYIGLILFSFTGSFSTNIFLFIFLRGLVGICFGGVLLSNMVLSVELVLAERRALAGLVIWNMWTLGLFIMTLFAWLLEDWRKLSMILSAPFLIFALGGCCIPESVRWLRTKNHLHEAEAILRKVAKINRSSYPEGKKLIPIHDSEIARGSYKDLFKGWIMLRKAIAVASMWFTNDFIYYAITIAAGNFTGNLYHDFMFICSVDFPANLVSIYVINRIGRKRGAIAGYSVTCLCLVSYALMQIFGIEILPIRVTIAMIAKFSSLLTWLTVQIWTGELYPTAIRSRAMAFFFLMGVSGGAASPWLSQFTRQFWAPLPFLIMGCAPVVPLLFCFTLKETKGLIVVDSLLETEKLNKDDKKTDCDADLSVYENVRLAENERSAIFQTD</sequence>
<dbReference type="InterPro" id="IPR020846">
    <property type="entry name" value="MFS_dom"/>
</dbReference>
<dbReference type="RefSeq" id="XP_065661827.1">
    <property type="nucleotide sequence ID" value="XM_065805755.1"/>
</dbReference>
<reference evidence="8" key="1">
    <citation type="submission" date="2025-08" db="UniProtKB">
        <authorList>
            <consortium name="RefSeq"/>
        </authorList>
    </citation>
    <scope>IDENTIFICATION</scope>
</reference>
<proteinExistence type="predicted"/>
<dbReference type="InterPro" id="IPR005828">
    <property type="entry name" value="MFS_sugar_transport-like"/>
</dbReference>
<dbReference type="InterPro" id="IPR036259">
    <property type="entry name" value="MFS_trans_sf"/>
</dbReference>
<evidence type="ECO:0000313" key="7">
    <source>
        <dbReference type="Proteomes" id="UP001652625"/>
    </source>
</evidence>
<evidence type="ECO:0000256" key="5">
    <source>
        <dbReference type="SAM" id="Phobius"/>
    </source>
</evidence>
<feature type="transmembrane region" description="Helical" evidence="5">
    <location>
        <begin position="343"/>
        <end position="362"/>
    </location>
</feature>
<evidence type="ECO:0000259" key="6">
    <source>
        <dbReference type="PROSITE" id="PS50850"/>
    </source>
</evidence>
<gene>
    <name evidence="8" type="primary">LOC100201216</name>
</gene>
<accession>A0ABM4CJ98</accession>
<dbReference type="Gene3D" id="1.20.1250.20">
    <property type="entry name" value="MFS general substrate transporter like domains"/>
    <property type="match status" value="1"/>
</dbReference>
<feature type="transmembrane region" description="Helical" evidence="5">
    <location>
        <begin position="222"/>
        <end position="242"/>
    </location>
</feature>
<protein>
    <submittedName>
        <fullName evidence="8">Organic cation transporter-like protein isoform X4</fullName>
    </submittedName>
</protein>
<feature type="transmembrane region" description="Helical" evidence="5">
    <location>
        <begin position="368"/>
        <end position="389"/>
    </location>
</feature>
<feature type="transmembrane region" description="Helical" evidence="5">
    <location>
        <begin position="24"/>
        <end position="46"/>
    </location>
</feature>
<evidence type="ECO:0000256" key="4">
    <source>
        <dbReference type="ARBA" id="ARBA00023136"/>
    </source>
</evidence>
<dbReference type="PROSITE" id="PS50850">
    <property type="entry name" value="MFS"/>
    <property type="match status" value="1"/>
</dbReference>
<feature type="transmembrane region" description="Helical" evidence="5">
    <location>
        <begin position="78"/>
        <end position="100"/>
    </location>
</feature>
<dbReference type="PROSITE" id="PS00217">
    <property type="entry name" value="SUGAR_TRANSPORT_2"/>
    <property type="match status" value="1"/>
</dbReference>
<feature type="transmembrane region" description="Helical" evidence="5">
    <location>
        <begin position="55"/>
        <end position="72"/>
    </location>
</feature>
<dbReference type="PROSITE" id="PS00216">
    <property type="entry name" value="SUGAR_TRANSPORT_1"/>
    <property type="match status" value="1"/>
</dbReference>
<dbReference type="SUPFAM" id="SSF103473">
    <property type="entry name" value="MFS general substrate transporter"/>
    <property type="match status" value="1"/>
</dbReference>
<feature type="transmembrane region" description="Helical" evidence="5">
    <location>
        <begin position="284"/>
        <end position="302"/>
    </location>
</feature>
<evidence type="ECO:0000313" key="8">
    <source>
        <dbReference type="RefSeq" id="XP_065661827.1"/>
    </source>
</evidence>